<evidence type="ECO:0000256" key="2">
    <source>
        <dbReference type="SAM" id="SignalP"/>
    </source>
</evidence>
<protein>
    <recommendedName>
        <fullName evidence="3">EF-hand domain-containing protein</fullName>
    </recommendedName>
</protein>
<dbReference type="PROSITE" id="PS50222">
    <property type="entry name" value="EF_HAND_2"/>
    <property type="match status" value="1"/>
</dbReference>
<keyword evidence="2" id="KW-0732">Signal</keyword>
<dbReference type="Proteomes" id="UP000518892">
    <property type="component" value="Unassembled WGS sequence"/>
</dbReference>
<dbReference type="AlphaFoldDB" id="A0A7W5ETB9"/>
<dbReference type="Pfam" id="PF13202">
    <property type="entry name" value="EF-hand_5"/>
    <property type="match status" value="2"/>
</dbReference>
<comment type="caution">
    <text evidence="4">The sequence shown here is derived from an EMBL/GenBank/DDBJ whole genome shotgun (WGS) entry which is preliminary data.</text>
</comment>
<dbReference type="EMBL" id="JACHXR010000004">
    <property type="protein sequence ID" value="MBB3231053.1"/>
    <property type="molecule type" value="Genomic_DNA"/>
</dbReference>
<dbReference type="SUPFAM" id="SSF47473">
    <property type="entry name" value="EF-hand"/>
    <property type="match status" value="1"/>
</dbReference>
<feature type="signal peptide" evidence="2">
    <location>
        <begin position="1"/>
        <end position="23"/>
    </location>
</feature>
<sequence>MSKTLLKTMLLAVALLFGAGAVADSHAKFSDLDADGNGTLSAEEAAAAGVDVETADTDGDGAISEEEFEAAKAGMEGEGSMEGETEAE</sequence>
<feature type="region of interest" description="Disordered" evidence="1">
    <location>
        <begin position="44"/>
        <end position="88"/>
    </location>
</feature>
<evidence type="ECO:0000313" key="5">
    <source>
        <dbReference type="Proteomes" id="UP000518892"/>
    </source>
</evidence>
<dbReference type="InterPro" id="IPR011992">
    <property type="entry name" value="EF-hand-dom_pair"/>
</dbReference>
<proteinExistence type="predicted"/>
<evidence type="ECO:0000256" key="1">
    <source>
        <dbReference type="SAM" id="MobiDB-lite"/>
    </source>
</evidence>
<feature type="compositionally biased region" description="Acidic residues" evidence="1">
    <location>
        <begin position="79"/>
        <end position="88"/>
    </location>
</feature>
<dbReference type="InterPro" id="IPR018247">
    <property type="entry name" value="EF_Hand_1_Ca_BS"/>
</dbReference>
<gene>
    <name evidence="4" type="ORF">FHR97_001905</name>
</gene>
<organism evidence="4 5">
    <name type="scientific">Halomonas stenophila</name>
    <dbReference type="NCBI Taxonomy" id="795312"/>
    <lineage>
        <taxon>Bacteria</taxon>
        <taxon>Pseudomonadati</taxon>
        <taxon>Pseudomonadota</taxon>
        <taxon>Gammaproteobacteria</taxon>
        <taxon>Oceanospirillales</taxon>
        <taxon>Halomonadaceae</taxon>
        <taxon>Halomonas</taxon>
    </lineage>
</organism>
<dbReference type="InterPro" id="IPR002048">
    <property type="entry name" value="EF_hand_dom"/>
</dbReference>
<keyword evidence="5" id="KW-1185">Reference proteome</keyword>
<accession>A0A7W5ETB9</accession>
<feature type="domain" description="EF-hand" evidence="3">
    <location>
        <begin position="56"/>
        <end position="78"/>
    </location>
</feature>
<feature type="chain" id="PRO_5030674914" description="EF-hand domain-containing protein" evidence="2">
    <location>
        <begin position="24"/>
        <end position="88"/>
    </location>
</feature>
<evidence type="ECO:0000259" key="3">
    <source>
        <dbReference type="PROSITE" id="PS50222"/>
    </source>
</evidence>
<reference evidence="4 5" key="1">
    <citation type="submission" date="2020-08" db="EMBL/GenBank/DDBJ databases">
        <title>Genomic Encyclopedia of Type Strains, Phase III (KMG-III): the genomes of soil and plant-associated and newly described type strains.</title>
        <authorList>
            <person name="Whitman W."/>
        </authorList>
    </citation>
    <scope>NUCLEOTIDE SEQUENCE [LARGE SCALE GENOMIC DNA]</scope>
    <source>
        <strain evidence="4 5">CECT 7744</strain>
    </source>
</reference>
<evidence type="ECO:0000313" key="4">
    <source>
        <dbReference type="EMBL" id="MBB3231053.1"/>
    </source>
</evidence>
<dbReference type="GO" id="GO:0005509">
    <property type="term" value="F:calcium ion binding"/>
    <property type="evidence" value="ECO:0007669"/>
    <property type="project" value="InterPro"/>
</dbReference>
<dbReference type="RefSeq" id="WP_183383543.1">
    <property type="nucleotide sequence ID" value="NZ_JACHXR010000004.1"/>
</dbReference>
<feature type="compositionally biased region" description="Acidic residues" evidence="1">
    <location>
        <begin position="53"/>
        <end position="68"/>
    </location>
</feature>
<dbReference type="Gene3D" id="1.10.238.10">
    <property type="entry name" value="EF-hand"/>
    <property type="match status" value="1"/>
</dbReference>
<dbReference type="PROSITE" id="PS00018">
    <property type="entry name" value="EF_HAND_1"/>
    <property type="match status" value="1"/>
</dbReference>
<name>A0A7W5ETB9_9GAMM</name>